<evidence type="ECO:0000256" key="3">
    <source>
        <dbReference type="ARBA" id="ARBA00022737"/>
    </source>
</evidence>
<dbReference type="Proteomes" id="UP000295252">
    <property type="component" value="Chromosome V"/>
</dbReference>
<dbReference type="OMA" id="WIENETC"/>
<dbReference type="SUPFAM" id="SSF52058">
    <property type="entry name" value="L domain-like"/>
    <property type="match status" value="2"/>
</dbReference>
<evidence type="ECO:0000256" key="5">
    <source>
        <dbReference type="ARBA" id="ARBA00022821"/>
    </source>
</evidence>
<dbReference type="Gramene" id="CDP15108">
    <property type="protein sequence ID" value="CDP15108"/>
    <property type="gene ID" value="GSCOC_T00042681001"/>
</dbReference>
<proteinExistence type="inferred from homology"/>
<dbReference type="InterPro" id="IPR027417">
    <property type="entry name" value="P-loop_NTPase"/>
</dbReference>
<dbReference type="SUPFAM" id="SSF52540">
    <property type="entry name" value="P-loop containing nucleoside triphosphate hydrolases"/>
    <property type="match status" value="1"/>
</dbReference>
<evidence type="ECO:0000313" key="11">
    <source>
        <dbReference type="EMBL" id="CDP15108.1"/>
    </source>
</evidence>
<evidence type="ECO:0000313" key="12">
    <source>
        <dbReference type="Proteomes" id="UP000295252"/>
    </source>
</evidence>
<keyword evidence="3" id="KW-0677">Repeat</keyword>
<dbReference type="Pfam" id="PF18052">
    <property type="entry name" value="Rx_N"/>
    <property type="match status" value="1"/>
</dbReference>
<evidence type="ECO:0008006" key="13">
    <source>
        <dbReference type="Google" id="ProtNLM"/>
    </source>
</evidence>
<dbReference type="Pfam" id="PF25019">
    <property type="entry name" value="LRR_R13L1-DRL21"/>
    <property type="match status" value="2"/>
</dbReference>
<evidence type="ECO:0000259" key="9">
    <source>
        <dbReference type="Pfam" id="PF23559"/>
    </source>
</evidence>
<feature type="domain" description="Disease resistance protein winged helix" evidence="9">
    <location>
        <begin position="426"/>
        <end position="498"/>
    </location>
</feature>
<evidence type="ECO:0000259" key="10">
    <source>
        <dbReference type="Pfam" id="PF25019"/>
    </source>
</evidence>
<organism evidence="11 12">
    <name type="scientific">Coffea canephora</name>
    <name type="common">Robusta coffee</name>
    <dbReference type="NCBI Taxonomy" id="49390"/>
    <lineage>
        <taxon>Eukaryota</taxon>
        <taxon>Viridiplantae</taxon>
        <taxon>Streptophyta</taxon>
        <taxon>Embryophyta</taxon>
        <taxon>Tracheophyta</taxon>
        <taxon>Spermatophyta</taxon>
        <taxon>Magnoliopsida</taxon>
        <taxon>eudicotyledons</taxon>
        <taxon>Gunneridae</taxon>
        <taxon>Pentapetalae</taxon>
        <taxon>asterids</taxon>
        <taxon>lamiids</taxon>
        <taxon>Gentianales</taxon>
        <taxon>Rubiaceae</taxon>
        <taxon>Ixoroideae</taxon>
        <taxon>Gardenieae complex</taxon>
        <taxon>Bertiereae - Coffeeae clade</taxon>
        <taxon>Coffeeae</taxon>
        <taxon>Coffea</taxon>
    </lineage>
</organism>
<dbReference type="PANTHER" id="PTHR36766">
    <property type="entry name" value="PLANT BROAD-SPECTRUM MILDEW RESISTANCE PROTEIN RPW8"/>
    <property type="match status" value="1"/>
</dbReference>
<dbReference type="Gene3D" id="3.80.10.10">
    <property type="entry name" value="Ribonuclease Inhibitor"/>
    <property type="match status" value="3"/>
</dbReference>
<dbReference type="Pfam" id="PF00931">
    <property type="entry name" value="NB-ARC"/>
    <property type="match status" value="1"/>
</dbReference>
<accession>A0A068V5F1</accession>
<gene>
    <name evidence="11" type="ORF">GSCOC_T00042681001</name>
</gene>
<dbReference type="Gene3D" id="3.40.50.300">
    <property type="entry name" value="P-loop containing nucleotide triphosphate hydrolases"/>
    <property type="match status" value="1"/>
</dbReference>
<dbReference type="AlphaFoldDB" id="A0A068V5F1"/>
<feature type="domain" description="R13L1/DRL21-like LRR repeat region" evidence="10">
    <location>
        <begin position="1115"/>
        <end position="1178"/>
    </location>
</feature>
<evidence type="ECO:0000256" key="1">
    <source>
        <dbReference type="ARBA" id="ARBA00008894"/>
    </source>
</evidence>
<keyword evidence="2" id="KW-0433">Leucine-rich repeat</keyword>
<dbReference type="GO" id="GO:0043531">
    <property type="term" value="F:ADP binding"/>
    <property type="evidence" value="ECO:0007669"/>
    <property type="project" value="InterPro"/>
</dbReference>
<dbReference type="OrthoDB" id="1896560at2759"/>
<sequence length="1213" mass="136605">MADALIGATIQIILQKMLPLAADGIGMAFGLKEDLKNLRESAAMIRAVIADAEEKQGHDQAVKLWLKRLEGVAFDADNVLDELNYEFIRKQLKEKVRFFSFFCDTALHWRMASKVKNVNQKLKIINQEAIDFGLRSQLMGGGANIAPLPLPAISRETDSIIRQIVVGRSNDASNLVETLLSSSAKVVSVIPISGMGGLGKTTLAQLAYNDPGIDGHFDTKIWICVSEKFEVTRLFKLVLESLTKRKVKTESRDVMVQDVRKELKWKRYLIVLDDMWDERSQLWDDFFQCLVGITNTQGNWILVTTRKLNVASIVATHPTYRLEILSDDDCWSILIEKAFGGGEVPKELEEVRTEITKRCQGLPLAANVIGGLLRIKRKEEWLPIIESGLLHLSENENTVMQLLKLSFDHLPTASIKKCFAYCSILDKDFLVNKQHLIQLWMAEGFLQASHNELLEDIGNNHYHILLESSLLQEVRMYDPYLDVNARYAKMHDFVYDLARSLSGSDSIRGENCQSRYLVLHSFGEETQMKLNDISTSVSSLILLESHISGDILSNFRYLHVLKLSWVTSEVLPSSIGKLIHLRFLDLSYSRIEALPESICKLYNLQTLTFDEYPDKRTLKQLPKGMRKLVNLRHLRFFASDGQFQMPKGMRQLTCLQTLQFFNVGKDNGRTLEELGCLKNLRGRLQIRNLELVNGKEGAQQADLLQKPKMRHLGFEWCSVNAEGGYDDEHVLEGLQPHPNLQSLHINNYNGGKFPHWLMNMAIYMKTTDGSSITRLDKLVKLRLINCKLCTEVPALGQLPSLQVLELNGLENLRCIGTSFYCIADDSSGSSSNRSSSQGSSKLFPALKTLELANMPNLVQWRGAEATSRGGGDEELEVFFPSLEDLMIMMCPKLTTAPGNFPSLKRLKIERMDQVLPVKQICSNATILTDLWIKGMPELTCIRDVLNKQDLAWLRLEEIMNCENLRELPENLHQLQALQTLCIMQCPNIKSVAIPSGQHGLTSLQELRFVDCSGLNSLPAEMLHSRTSLCTLVVRRCPNLVSFPIDLQQTPSLVVLVLSGCPKLNTIPEGLGRFSCLRVLFIGPFPDSSEEFELLSAVASSSVRTLAIVGWPHSNSLPEELQYLTNITKLSVLNFGSVEALPDWLGNLGSLERLHLIDCEKLQHLPTMAAMRRLTKLSFLSISGCPLLQELCSNSERFKISHIPTILIDDEELM</sequence>
<dbReference type="InterPro" id="IPR002182">
    <property type="entry name" value="NB-ARC"/>
</dbReference>
<dbReference type="InterPro" id="IPR036388">
    <property type="entry name" value="WH-like_DNA-bd_sf"/>
</dbReference>
<dbReference type="InterPro" id="IPR056789">
    <property type="entry name" value="LRR_R13L1-DRL21"/>
</dbReference>
<dbReference type="Pfam" id="PF23559">
    <property type="entry name" value="WHD_DRP"/>
    <property type="match status" value="1"/>
</dbReference>
<keyword evidence="12" id="KW-1185">Reference proteome</keyword>
<feature type="domain" description="R13L1/DRL21-like LRR repeat region" evidence="10">
    <location>
        <begin position="671"/>
        <end position="808"/>
    </location>
</feature>
<dbReference type="PRINTS" id="PR00364">
    <property type="entry name" value="DISEASERSIST"/>
</dbReference>
<dbReference type="GO" id="GO:0006952">
    <property type="term" value="P:defense response"/>
    <property type="evidence" value="ECO:0007669"/>
    <property type="project" value="UniProtKB-KW"/>
</dbReference>
<dbReference type="Gene3D" id="1.20.5.4130">
    <property type="match status" value="1"/>
</dbReference>
<comment type="similarity">
    <text evidence="1">Belongs to the disease resistance NB-LRR family.</text>
</comment>
<protein>
    <recommendedName>
        <fullName evidence="13">Disease resistance protein RGA3</fullName>
    </recommendedName>
</protein>
<dbReference type="PhylomeDB" id="A0A068V5F1"/>
<dbReference type="InterPro" id="IPR041118">
    <property type="entry name" value="Rx_N"/>
</dbReference>
<keyword evidence="4" id="KW-0547">Nucleotide-binding</keyword>
<evidence type="ECO:0000259" key="7">
    <source>
        <dbReference type="Pfam" id="PF00931"/>
    </source>
</evidence>
<dbReference type="GO" id="GO:0005524">
    <property type="term" value="F:ATP binding"/>
    <property type="evidence" value="ECO:0007669"/>
    <property type="project" value="UniProtKB-KW"/>
</dbReference>
<dbReference type="GO" id="GO:0051707">
    <property type="term" value="P:response to other organism"/>
    <property type="evidence" value="ECO:0007669"/>
    <property type="project" value="UniProtKB-ARBA"/>
</dbReference>
<name>A0A068V5F1_COFCA</name>
<evidence type="ECO:0000256" key="6">
    <source>
        <dbReference type="ARBA" id="ARBA00022840"/>
    </source>
</evidence>
<dbReference type="Gene3D" id="1.10.10.10">
    <property type="entry name" value="Winged helix-like DNA-binding domain superfamily/Winged helix DNA-binding domain"/>
    <property type="match status" value="1"/>
</dbReference>
<dbReference type="InParanoid" id="A0A068V5F1"/>
<dbReference type="EMBL" id="HG739179">
    <property type="protein sequence ID" value="CDP15108.1"/>
    <property type="molecule type" value="Genomic_DNA"/>
</dbReference>
<feature type="domain" description="Disease resistance N-terminal" evidence="8">
    <location>
        <begin position="10"/>
        <end position="98"/>
    </location>
</feature>
<dbReference type="InterPro" id="IPR042197">
    <property type="entry name" value="Apaf_helical"/>
</dbReference>
<dbReference type="PANTHER" id="PTHR36766:SF70">
    <property type="entry name" value="DISEASE RESISTANCE PROTEIN RGA4"/>
    <property type="match status" value="1"/>
</dbReference>
<evidence type="ECO:0000256" key="2">
    <source>
        <dbReference type="ARBA" id="ARBA00022614"/>
    </source>
</evidence>
<dbReference type="STRING" id="49390.A0A068V5F1"/>
<keyword evidence="6" id="KW-0067">ATP-binding</keyword>
<dbReference type="InterPro" id="IPR032675">
    <property type="entry name" value="LRR_dom_sf"/>
</dbReference>
<feature type="domain" description="NB-ARC" evidence="7">
    <location>
        <begin position="174"/>
        <end position="339"/>
    </location>
</feature>
<keyword evidence="5" id="KW-0611">Plant defense</keyword>
<dbReference type="InterPro" id="IPR058922">
    <property type="entry name" value="WHD_DRP"/>
</dbReference>
<reference evidence="12" key="1">
    <citation type="journal article" date="2014" name="Science">
        <title>The coffee genome provides insight into the convergent evolution of caffeine biosynthesis.</title>
        <authorList>
            <person name="Denoeud F."/>
            <person name="Carretero-Paulet L."/>
            <person name="Dereeper A."/>
            <person name="Droc G."/>
            <person name="Guyot R."/>
            <person name="Pietrella M."/>
            <person name="Zheng C."/>
            <person name="Alberti A."/>
            <person name="Anthony F."/>
            <person name="Aprea G."/>
            <person name="Aury J.M."/>
            <person name="Bento P."/>
            <person name="Bernard M."/>
            <person name="Bocs S."/>
            <person name="Campa C."/>
            <person name="Cenci A."/>
            <person name="Combes M.C."/>
            <person name="Crouzillat D."/>
            <person name="Da Silva C."/>
            <person name="Daddiego L."/>
            <person name="De Bellis F."/>
            <person name="Dussert S."/>
            <person name="Garsmeur O."/>
            <person name="Gayraud T."/>
            <person name="Guignon V."/>
            <person name="Jahn K."/>
            <person name="Jamilloux V."/>
            <person name="Joet T."/>
            <person name="Labadie K."/>
            <person name="Lan T."/>
            <person name="Leclercq J."/>
            <person name="Lepelley M."/>
            <person name="Leroy T."/>
            <person name="Li L.T."/>
            <person name="Librado P."/>
            <person name="Lopez L."/>
            <person name="Munoz A."/>
            <person name="Noel B."/>
            <person name="Pallavicini A."/>
            <person name="Perrotta G."/>
            <person name="Poncet V."/>
            <person name="Pot D."/>
            <person name="Priyono X."/>
            <person name="Rigoreau M."/>
            <person name="Rouard M."/>
            <person name="Rozas J."/>
            <person name="Tranchant-Dubreuil C."/>
            <person name="VanBuren R."/>
            <person name="Zhang Q."/>
            <person name="Andrade A.C."/>
            <person name="Argout X."/>
            <person name="Bertrand B."/>
            <person name="de Kochko A."/>
            <person name="Graziosi G."/>
            <person name="Henry R.J."/>
            <person name="Jayarama X."/>
            <person name="Ming R."/>
            <person name="Nagai C."/>
            <person name="Rounsley S."/>
            <person name="Sankoff D."/>
            <person name="Giuliano G."/>
            <person name="Albert V.A."/>
            <person name="Wincker P."/>
            <person name="Lashermes P."/>
        </authorList>
    </citation>
    <scope>NUCLEOTIDE SEQUENCE [LARGE SCALE GENOMIC DNA]</scope>
    <source>
        <strain evidence="12">cv. DH200-94</strain>
    </source>
</reference>
<evidence type="ECO:0000259" key="8">
    <source>
        <dbReference type="Pfam" id="PF18052"/>
    </source>
</evidence>
<dbReference type="Gene3D" id="1.10.8.430">
    <property type="entry name" value="Helical domain of apoptotic protease-activating factors"/>
    <property type="match status" value="1"/>
</dbReference>
<evidence type="ECO:0000256" key="4">
    <source>
        <dbReference type="ARBA" id="ARBA00022741"/>
    </source>
</evidence>